<name>D6WEH4_TRICA</name>
<dbReference type="HOGENOM" id="CLU_1837679_0_0_1"/>
<reference evidence="1 2" key="1">
    <citation type="journal article" date="2008" name="Nature">
        <title>The genome of the model beetle and pest Tribolium castaneum.</title>
        <authorList>
            <consortium name="Tribolium Genome Sequencing Consortium"/>
            <person name="Richards S."/>
            <person name="Gibbs R.A."/>
            <person name="Weinstock G.M."/>
            <person name="Brown S.J."/>
            <person name="Denell R."/>
            <person name="Beeman R.W."/>
            <person name="Gibbs R."/>
            <person name="Beeman R.W."/>
            <person name="Brown S.J."/>
            <person name="Bucher G."/>
            <person name="Friedrich M."/>
            <person name="Grimmelikhuijzen C.J."/>
            <person name="Klingler M."/>
            <person name="Lorenzen M."/>
            <person name="Richards S."/>
            <person name="Roth S."/>
            <person name="Schroder R."/>
            <person name="Tautz D."/>
            <person name="Zdobnov E.M."/>
            <person name="Muzny D."/>
            <person name="Gibbs R.A."/>
            <person name="Weinstock G.M."/>
            <person name="Attaway T."/>
            <person name="Bell S."/>
            <person name="Buhay C.J."/>
            <person name="Chandrabose M.N."/>
            <person name="Chavez D."/>
            <person name="Clerk-Blankenburg K.P."/>
            <person name="Cree A."/>
            <person name="Dao M."/>
            <person name="Davis C."/>
            <person name="Chacko J."/>
            <person name="Dinh H."/>
            <person name="Dugan-Rocha S."/>
            <person name="Fowler G."/>
            <person name="Garner T.T."/>
            <person name="Garnes J."/>
            <person name="Gnirke A."/>
            <person name="Hawes A."/>
            <person name="Hernandez J."/>
            <person name="Hines S."/>
            <person name="Holder M."/>
            <person name="Hume J."/>
            <person name="Jhangiani S.N."/>
            <person name="Joshi V."/>
            <person name="Khan Z.M."/>
            <person name="Jackson L."/>
            <person name="Kovar C."/>
            <person name="Kowis A."/>
            <person name="Lee S."/>
            <person name="Lewis L.R."/>
            <person name="Margolis J."/>
            <person name="Morgan M."/>
            <person name="Nazareth L.V."/>
            <person name="Nguyen N."/>
            <person name="Okwuonu G."/>
            <person name="Parker D."/>
            <person name="Richards S."/>
            <person name="Ruiz S.J."/>
            <person name="Santibanez J."/>
            <person name="Savard J."/>
            <person name="Scherer S.E."/>
            <person name="Schneider B."/>
            <person name="Sodergren E."/>
            <person name="Tautz D."/>
            <person name="Vattahil S."/>
            <person name="Villasana D."/>
            <person name="White C.S."/>
            <person name="Wright R."/>
            <person name="Park Y."/>
            <person name="Beeman R.W."/>
            <person name="Lord J."/>
            <person name="Oppert B."/>
            <person name="Lorenzen M."/>
            <person name="Brown S."/>
            <person name="Wang L."/>
            <person name="Savard J."/>
            <person name="Tautz D."/>
            <person name="Richards S."/>
            <person name="Weinstock G."/>
            <person name="Gibbs R.A."/>
            <person name="Liu Y."/>
            <person name="Worley K."/>
            <person name="Weinstock G."/>
            <person name="Elsik C.G."/>
            <person name="Reese J.T."/>
            <person name="Elhaik E."/>
            <person name="Landan G."/>
            <person name="Graur D."/>
            <person name="Arensburger P."/>
            <person name="Atkinson P."/>
            <person name="Beeman R.W."/>
            <person name="Beidler J."/>
            <person name="Brown S.J."/>
            <person name="Demuth J.P."/>
            <person name="Drury D.W."/>
            <person name="Du Y.Z."/>
            <person name="Fujiwara H."/>
            <person name="Lorenzen M."/>
            <person name="Maselli V."/>
            <person name="Osanai M."/>
            <person name="Park Y."/>
            <person name="Robertson H.M."/>
            <person name="Tu Z."/>
            <person name="Wang J.J."/>
            <person name="Wang S."/>
            <person name="Richards S."/>
            <person name="Song H."/>
            <person name="Zhang L."/>
            <person name="Sodergren E."/>
            <person name="Werner D."/>
            <person name="Stanke M."/>
            <person name="Morgenstern B."/>
            <person name="Solovyev V."/>
            <person name="Kosarev P."/>
            <person name="Brown G."/>
            <person name="Chen H.C."/>
            <person name="Ermolaeva O."/>
            <person name="Hlavina W."/>
            <person name="Kapustin Y."/>
            <person name="Kiryutin B."/>
            <person name="Kitts P."/>
            <person name="Maglott D."/>
            <person name="Pruitt K."/>
            <person name="Sapojnikov V."/>
            <person name="Souvorov A."/>
            <person name="Mackey A.J."/>
            <person name="Waterhouse R.M."/>
            <person name="Wyder S."/>
            <person name="Zdobnov E.M."/>
            <person name="Zdobnov E.M."/>
            <person name="Wyder S."/>
            <person name="Kriventseva E.V."/>
            <person name="Kadowaki T."/>
            <person name="Bork P."/>
            <person name="Aranda M."/>
            <person name="Bao R."/>
            <person name="Beermann A."/>
            <person name="Berns N."/>
            <person name="Bolognesi R."/>
            <person name="Bonneton F."/>
            <person name="Bopp D."/>
            <person name="Brown S.J."/>
            <person name="Bucher G."/>
            <person name="Butts T."/>
            <person name="Chaumot A."/>
            <person name="Denell R.E."/>
            <person name="Ferrier D.E."/>
            <person name="Friedrich M."/>
            <person name="Gordon C.M."/>
            <person name="Jindra M."/>
            <person name="Klingler M."/>
            <person name="Lan Q."/>
            <person name="Lattorff H.M."/>
            <person name="Laudet V."/>
            <person name="von Levetsow C."/>
            <person name="Liu Z."/>
            <person name="Lutz R."/>
            <person name="Lynch J.A."/>
            <person name="da Fonseca R.N."/>
            <person name="Posnien N."/>
            <person name="Reuter R."/>
            <person name="Roth S."/>
            <person name="Savard J."/>
            <person name="Schinko J.B."/>
            <person name="Schmitt C."/>
            <person name="Schoppmeier M."/>
            <person name="Schroder R."/>
            <person name="Shippy T.D."/>
            <person name="Simonnet F."/>
            <person name="Marques-Souza H."/>
            <person name="Tautz D."/>
            <person name="Tomoyasu Y."/>
            <person name="Trauner J."/>
            <person name="Van der Zee M."/>
            <person name="Vervoort M."/>
            <person name="Wittkopp N."/>
            <person name="Wimmer E.A."/>
            <person name="Yang X."/>
            <person name="Jones A.K."/>
            <person name="Sattelle D.B."/>
            <person name="Ebert P.R."/>
            <person name="Nelson D."/>
            <person name="Scott J.G."/>
            <person name="Beeman R.W."/>
            <person name="Muthukrishnan S."/>
            <person name="Kramer K.J."/>
            <person name="Arakane Y."/>
            <person name="Beeman R.W."/>
            <person name="Zhu Q."/>
            <person name="Hogenkamp D."/>
            <person name="Dixit R."/>
            <person name="Oppert B."/>
            <person name="Jiang H."/>
            <person name="Zou Z."/>
            <person name="Marshall J."/>
            <person name="Elpidina E."/>
            <person name="Vinokurov K."/>
            <person name="Oppert C."/>
            <person name="Zou Z."/>
            <person name="Evans J."/>
            <person name="Lu Z."/>
            <person name="Zhao P."/>
            <person name="Sumathipala N."/>
            <person name="Altincicek B."/>
            <person name="Vilcinskas A."/>
            <person name="Williams M."/>
            <person name="Hultmark D."/>
            <person name="Hetru C."/>
            <person name="Jiang H."/>
            <person name="Grimmelikhuijzen C.J."/>
            <person name="Hauser F."/>
            <person name="Cazzamali G."/>
            <person name="Williamson M."/>
            <person name="Park Y."/>
            <person name="Li B."/>
            <person name="Tanaka Y."/>
            <person name="Predel R."/>
            <person name="Neupert S."/>
            <person name="Schachtner J."/>
            <person name="Verleyen P."/>
            <person name="Raible F."/>
            <person name="Bork P."/>
            <person name="Friedrich M."/>
            <person name="Walden K.K."/>
            <person name="Robertson H.M."/>
            <person name="Angeli S."/>
            <person name="Foret S."/>
            <person name="Bucher G."/>
            <person name="Schuetz S."/>
            <person name="Maleszka R."/>
            <person name="Wimmer E.A."/>
            <person name="Beeman R.W."/>
            <person name="Lorenzen M."/>
            <person name="Tomoyasu Y."/>
            <person name="Miller S.C."/>
            <person name="Grossmann D."/>
            <person name="Bucher G."/>
        </authorList>
    </citation>
    <scope>NUCLEOTIDE SEQUENCE [LARGE SCALE GENOMIC DNA]</scope>
    <source>
        <strain evidence="1 2">Georgia GA2</strain>
    </source>
</reference>
<dbReference type="EMBL" id="KQ971318">
    <property type="protein sequence ID" value="EFA00414.1"/>
    <property type="molecule type" value="Genomic_DNA"/>
</dbReference>
<dbReference type="AlphaFoldDB" id="D6WEH4"/>
<keyword evidence="2" id="KW-1185">Reference proteome</keyword>
<evidence type="ECO:0000313" key="1">
    <source>
        <dbReference type="EMBL" id="EFA00414.1"/>
    </source>
</evidence>
<sequence>MPCYADADTAAMTKECLSAAAAAGYAYMYAPVRSFQEFSLFLYTYLYTFTYLLRQAAERGCVVVVVEHHHLEGFPRQKAALVIQEEEAQAISKELQRPLSMLAPPVVVVFAQEVGDKRVAGYDTAWGEGEHRGKASHHTT</sequence>
<organism evidence="1 2">
    <name type="scientific">Tribolium castaneum</name>
    <name type="common">Red flour beetle</name>
    <dbReference type="NCBI Taxonomy" id="7070"/>
    <lineage>
        <taxon>Eukaryota</taxon>
        <taxon>Metazoa</taxon>
        <taxon>Ecdysozoa</taxon>
        <taxon>Arthropoda</taxon>
        <taxon>Hexapoda</taxon>
        <taxon>Insecta</taxon>
        <taxon>Pterygota</taxon>
        <taxon>Neoptera</taxon>
        <taxon>Endopterygota</taxon>
        <taxon>Coleoptera</taxon>
        <taxon>Polyphaga</taxon>
        <taxon>Cucujiformia</taxon>
        <taxon>Tenebrionidae</taxon>
        <taxon>Tenebrionidae incertae sedis</taxon>
        <taxon>Tribolium</taxon>
    </lineage>
</organism>
<proteinExistence type="predicted"/>
<dbReference type="InParanoid" id="D6WEH4"/>
<accession>D6WEH4</accession>
<reference evidence="1 2" key="2">
    <citation type="journal article" date="2010" name="Nucleic Acids Res.">
        <title>BeetleBase in 2010: revisions to provide comprehensive genomic information for Tribolium castaneum.</title>
        <authorList>
            <person name="Kim H.S."/>
            <person name="Murphy T."/>
            <person name="Xia J."/>
            <person name="Caragea D."/>
            <person name="Park Y."/>
            <person name="Beeman R.W."/>
            <person name="Lorenzen M.D."/>
            <person name="Butcher S."/>
            <person name="Manak J.R."/>
            <person name="Brown S.J."/>
        </authorList>
    </citation>
    <scope>GENOME REANNOTATION</scope>
    <source>
        <strain evidence="1 2">Georgia GA2</strain>
    </source>
</reference>
<evidence type="ECO:0000313" key="2">
    <source>
        <dbReference type="Proteomes" id="UP000007266"/>
    </source>
</evidence>
<gene>
    <name evidence="1" type="primary">GLEAN_03265</name>
    <name evidence="1" type="ORF">TcasGA2_TC003265</name>
</gene>
<dbReference type="Proteomes" id="UP000007266">
    <property type="component" value="Linkage group 3"/>
</dbReference>
<protein>
    <submittedName>
        <fullName evidence="1">Uncharacterized protein</fullName>
    </submittedName>
</protein>